<feature type="domain" description="Protein kinase" evidence="2">
    <location>
        <begin position="159"/>
        <end position="625"/>
    </location>
</feature>
<accession>A0A4Q9NPS0</accession>
<dbReference type="PANTHER" id="PTHR38248">
    <property type="entry name" value="FUNK1 6"/>
    <property type="match status" value="1"/>
</dbReference>
<dbReference type="GO" id="GO:0004672">
    <property type="term" value="F:protein kinase activity"/>
    <property type="evidence" value="ECO:0007669"/>
    <property type="project" value="InterPro"/>
</dbReference>
<keyword evidence="4" id="KW-1185">Reference proteome</keyword>
<feature type="compositionally biased region" description="Basic residues" evidence="1">
    <location>
        <begin position="655"/>
        <end position="670"/>
    </location>
</feature>
<protein>
    <recommendedName>
        <fullName evidence="2">Protein kinase domain-containing protein</fullName>
    </recommendedName>
</protein>
<dbReference type="AlphaFoldDB" id="A0A4Q9NPS0"/>
<proteinExistence type="predicted"/>
<dbReference type="InterPro" id="IPR040976">
    <property type="entry name" value="Pkinase_fungal"/>
</dbReference>
<dbReference type="PROSITE" id="PS50011">
    <property type="entry name" value="PROTEIN_KINASE_DOM"/>
    <property type="match status" value="1"/>
</dbReference>
<dbReference type="InterPro" id="IPR008266">
    <property type="entry name" value="Tyr_kinase_AS"/>
</dbReference>
<evidence type="ECO:0000259" key="2">
    <source>
        <dbReference type="PROSITE" id="PS50011"/>
    </source>
</evidence>
<sequence length="670" mass="76750">MHGKITLVPHVEFFAHFLSSMKTPRPAVWSHILDALNAPSLRTNMYESLPVGLVQATISPSFKIVAHPPKSHEAEHTKQSVGMGMYPADSTPTPHGNASYAAVDWFNIDLPMECKADSMEQDPSDDDEPSGEPTAYRRKDALDQILLYAELVFKRQQHMFLFMVLFLGDFVRIVRFDHSGVFATHRLNFKNRGNILVDFLHGYSHLSAAERGHDPTATRVSRGSFLYDSMQDRAARADPQDTHDYVRELFARSLDKGWPWWKLEVRGNVTKRKHHNFRPLTRKFLVGKPHFQASGVAGRFTRGYVALPLVSNDKIAKDAKFVFLKDAWRIDDADVEQEGATLEFLNDHKVKHVPTNTFNLERHSHYRLVMKEVGLPLEEFSGQLLQSVLLFGVLSPRAFEAGIIHRDVSAGNILIYKDDDGKWHGLLNDWELSKRIDDDRQTDCVGTWQYMFARALTNPNRRIVIQDELESFFHVLLYFAVRFLPHNLRDDNVQNFLDGYFNGNGYSCPLEKYFSIARGAIDIRTYNGGRDPKGRILSFHWPAPAQSSPPPELRDRPPSPEEEMQYDHPINTIITKLLTWFRAYYTSDTEPSRASSARGRSLQSIPAERAQNEALMEKLKTHKAIVSLFYHALRELAWPANDKGPDKKLQEVTRRPRGRCRRTRHGPARA</sequence>
<dbReference type="SUPFAM" id="SSF56112">
    <property type="entry name" value="Protein kinase-like (PK-like)"/>
    <property type="match status" value="1"/>
</dbReference>
<dbReference type="PROSITE" id="PS00109">
    <property type="entry name" value="PROTEIN_KINASE_TYR"/>
    <property type="match status" value="1"/>
</dbReference>
<dbReference type="Gene3D" id="1.10.510.10">
    <property type="entry name" value="Transferase(Phosphotransferase) domain 1"/>
    <property type="match status" value="1"/>
</dbReference>
<evidence type="ECO:0000256" key="1">
    <source>
        <dbReference type="SAM" id="MobiDB-lite"/>
    </source>
</evidence>
<dbReference type="InterPro" id="IPR011009">
    <property type="entry name" value="Kinase-like_dom_sf"/>
</dbReference>
<evidence type="ECO:0000313" key="3">
    <source>
        <dbReference type="EMBL" id="TBU59640.1"/>
    </source>
</evidence>
<evidence type="ECO:0000313" key="4">
    <source>
        <dbReference type="Proteomes" id="UP000292082"/>
    </source>
</evidence>
<dbReference type="Proteomes" id="UP000292082">
    <property type="component" value="Unassembled WGS sequence"/>
</dbReference>
<gene>
    <name evidence="3" type="ORF">BD310DRAFT_976509</name>
</gene>
<reference evidence="3 4" key="1">
    <citation type="submission" date="2019-01" db="EMBL/GenBank/DDBJ databases">
        <title>Draft genome sequences of three monokaryotic isolates of the white-rot basidiomycete fungus Dichomitus squalens.</title>
        <authorList>
            <consortium name="DOE Joint Genome Institute"/>
            <person name="Lopez S.C."/>
            <person name="Andreopoulos B."/>
            <person name="Pangilinan J."/>
            <person name="Lipzen A."/>
            <person name="Riley R."/>
            <person name="Ahrendt S."/>
            <person name="Ng V."/>
            <person name="Barry K."/>
            <person name="Daum C."/>
            <person name="Grigoriev I.V."/>
            <person name="Hilden K.S."/>
            <person name="Makela M.R."/>
            <person name="de Vries R.P."/>
        </authorList>
    </citation>
    <scope>NUCLEOTIDE SEQUENCE [LARGE SCALE GENOMIC DNA]</scope>
    <source>
        <strain evidence="3 4">CBS 464.89</strain>
    </source>
</reference>
<dbReference type="GO" id="GO:0005524">
    <property type="term" value="F:ATP binding"/>
    <property type="evidence" value="ECO:0007669"/>
    <property type="project" value="InterPro"/>
</dbReference>
<dbReference type="EMBL" id="ML145112">
    <property type="protein sequence ID" value="TBU59640.1"/>
    <property type="molecule type" value="Genomic_DNA"/>
</dbReference>
<name>A0A4Q9NPS0_9APHY</name>
<dbReference type="InterPro" id="IPR000719">
    <property type="entry name" value="Prot_kinase_dom"/>
</dbReference>
<feature type="region of interest" description="Disordered" evidence="1">
    <location>
        <begin position="540"/>
        <end position="564"/>
    </location>
</feature>
<dbReference type="PANTHER" id="PTHR38248:SF2">
    <property type="entry name" value="FUNK1 11"/>
    <property type="match status" value="1"/>
</dbReference>
<feature type="compositionally biased region" description="Basic and acidic residues" evidence="1">
    <location>
        <begin position="643"/>
        <end position="654"/>
    </location>
</feature>
<feature type="region of interest" description="Disordered" evidence="1">
    <location>
        <begin position="640"/>
        <end position="670"/>
    </location>
</feature>
<dbReference type="Pfam" id="PF17667">
    <property type="entry name" value="Pkinase_fungal"/>
    <property type="match status" value="2"/>
</dbReference>
<organism evidence="3 4">
    <name type="scientific">Dichomitus squalens</name>
    <dbReference type="NCBI Taxonomy" id="114155"/>
    <lineage>
        <taxon>Eukaryota</taxon>
        <taxon>Fungi</taxon>
        <taxon>Dikarya</taxon>
        <taxon>Basidiomycota</taxon>
        <taxon>Agaricomycotina</taxon>
        <taxon>Agaricomycetes</taxon>
        <taxon>Polyporales</taxon>
        <taxon>Polyporaceae</taxon>
        <taxon>Dichomitus</taxon>
    </lineage>
</organism>
<dbReference type="STRING" id="114155.A0A4Q9NPS0"/>